<dbReference type="RefSeq" id="WP_407029756.1">
    <property type="nucleotide sequence ID" value="NZ_JAQGEF010000001.1"/>
</dbReference>
<evidence type="ECO:0000313" key="1">
    <source>
        <dbReference type="EMBL" id="MDA3613425.1"/>
    </source>
</evidence>
<organism evidence="1 2">
    <name type="scientific">Polluticaenibacter yanchengensis</name>
    <dbReference type="NCBI Taxonomy" id="3014562"/>
    <lineage>
        <taxon>Bacteria</taxon>
        <taxon>Pseudomonadati</taxon>
        <taxon>Bacteroidota</taxon>
        <taxon>Chitinophagia</taxon>
        <taxon>Chitinophagales</taxon>
        <taxon>Chitinophagaceae</taxon>
        <taxon>Polluticaenibacter</taxon>
    </lineage>
</organism>
<keyword evidence="1" id="KW-0418">Kinase</keyword>
<dbReference type="InterPro" id="IPR005338">
    <property type="entry name" value="Anhydro_N_Ac-Mur_kinase"/>
</dbReference>
<dbReference type="Gene3D" id="3.30.420.40">
    <property type="match status" value="2"/>
</dbReference>
<dbReference type="PANTHER" id="PTHR30605:SF0">
    <property type="entry name" value="ANHYDRO-N-ACETYLMURAMIC ACID KINASE"/>
    <property type="match status" value="1"/>
</dbReference>
<keyword evidence="2" id="KW-1185">Reference proteome</keyword>
<name>A0ABT4UF92_9BACT</name>
<gene>
    <name evidence="1" type="ORF">O3P16_01285</name>
</gene>
<protein>
    <submittedName>
        <fullName evidence="1">Anhydro-N-acetylmuramic acid kinase</fullName>
    </submittedName>
</protein>
<dbReference type="EMBL" id="JAQGEF010000001">
    <property type="protein sequence ID" value="MDA3613425.1"/>
    <property type="molecule type" value="Genomic_DNA"/>
</dbReference>
<dbReference type="Pfam" id="PF03702">
    <property type="entry name" value="AnmK"/>
    <property type="match status" value="1"/>
</dbReference>
<evidence type="ECO:0000313" key="2">
    <source>
        <dbReference type="Proteomes" id="UP001210231"/>
    </source>
</evidence>
<dbReference type="InterPro" id="IPR043129">
    <property type="entry name" value="ATPase_NBD"/>
</dbReference>
<sequence>MIYRAIGIMSGSSTNGVDIAFVELVEAAGKWTYEVMNADIIPYSTEWQQQLKSAGTLNALEFSKLHTAYGRYLAQQVNQFIDKNNLHHKVQFIASHGHTVFHEPRHHTTVQIGCGASIAALTGINVISDLRSIDVALGGQGAPIVPIAEKLLWPQHTMFLNLGGIANISAVTANGEYVAFDVCPANAVLNNLANQAGQEYDNNGDIARKGFVRDEVLFKLNQEPYYMVKFPKSLNNQFGLETLLPKFKHANLSTQDSLRTMVEHICIQVTRSVGRLLPKMAIDTHKTLYVTGGGAYNSFLAERLTASLKVMGVEVQVPEKETIEYKEAIAIALAGALRWREANTTLASVTGASRNSIGGALWIGQDA</sequence>
<keyword evidence="1" id="KW-0808">Transferase</keyword>
<reference evidence="1 2" key="1">
    <citation type="submission" date="2022-12" db="EMBL/GenBank/DDBJ databases">
        <title>Chitinophagaceae gen. sp. nov., a new member of the family Chitinophagaceae, isolated from soil in a chemical factory.</title>
        <authorList>
            <person name="Ke Z."/>
        </authorList>
    </citation>
    <scope>NUCLEOTIDE SEQUENCE [LARGE SCALE GENOMIC DNA]</scope>
    <source>
        <strain evidence="1 2">LY-5</strain>
    </source>
</reference>
<accession>A0ABT4UF92</accession>
<dbReference type="GO" id="GO:0016301">
    <property type="term" value="F:kinase activity"/>
    <property type="evidence" value="ECO:0007669"/>
    <property type="project" value="UniProtKB-KW"/>
</dbReference>
<proteinExistence type="predicted"/>
<comment type="caution">
    <text evidence="1">The sequence shown here is derived from an EMBL/GenBank/DDBJ whole genome shotgun (WGS) entry which is preliminary data.</text>
</comment>
<dbReference type="PANTHER" id="PTHR30605">
    <property type="entry name" value="ANHYDRO-N-ACETYLMURAMIC ACID KINASE"/>
    <property type="match status" value="1"/>
</dbReference>
<dbReference type="SUPFAM" id="SSF53067">
    <property type="entry name" value="Actin-like ATPase domain"/>
    <property type="match status" value="1"/>
</dbReference>
<dbReference type="Proteomes" id="UP001210231">
    <property type="component" value="Unassembled WGS sequence"/>
</dbReference>